<keyword evidence="2" id="KW-1185">Reference proteome</keyword>
<sequence length="170" mass="18964">MLTVPPEENQGLQDVEGLFETQRDFLLGCSLVLLEFGILILPKSRQPSMLSTSFLFPLMQPQTSFSLSLILKLPFPGFSIPARDLGINGCFLMTLILLFCSSKKFLSSTLLEKETPLLILLQNMELIKSLCSLPVGSLSLFSSAVFMACPSPHMKLVWIFCFFLLPHLMS</sequence>
<evidence type="ECO:0000313" key="2">
    <source>
        <dbReference type="Proteomes" id="UP000026915"/>
    </source>
</evidence>
<dbReference type="Proteomes" id="UP000026915">
    <property type="component" value="Chromosome 7"/>
</dbReference>
<dbReference type="InParanoid" id="A0A061FFE7"/>
<dbReference type="EMBL" id="CM001885">
    <property type="protein sequence ID" value="EOY13159.1"/>
    <property type="molecule type" value="Genomic_DNA"/>
</dbReference>
<reference evidence="1 2" key="1">
    <citation type="journal article" date="2013" name="Genome Biol.">
        <title>The genome sequence of the most widely cultivated cacao type and its use to identify candidate genes regulating pod color.</title>
        <authorList>
            <person name="Motamayor J.C."/>
            <person name="Mockaitis K."/>
            <person name="Schmutz J."/>
            <person name="Haiminen N."/>
            <person name="Iii D.L."/>
            <person name="Cornejo O."/>
            <person name="Findley S.D."/>
            <person name="Zheng P."/>
            <person name="Utro F."/>
            <person name="Royaert S."/>
            <person name="Saski C."/>
            <person name="Jenkins J."/>
            <person name="Podicheti R."/>
            <person name="Zhao M."/>
            <person name="Scheffler B.E."/>
            <person name="Stack J.C."/>
            <person name="Feltus F.A."/>
            <person name="Mustiga G.M."/>
            <person name="Amores F."/>
            <person name="Phillips W."/>
            <person name="Marelli J.P."/>
            <person name="May G.D."/>
            <person name="Shapiro H."/>
            <person name="Ma J."/>
            <person name="Bustamante C.D."/>
            <person name="Schnell R.J."/>
            <person name="Main D."/>
            <person name="Gilbert D."/>
            <person name="Parida L."/>
            <person name="Kuhn D.N."/>
        </authorList>
    </citation>
    <scope>NUCLEOTIDE SEQUENCE [LARGE SCALE GENOMIC DNA]</scope>
    <source>
        <strain evidence="2">cv. Matina 1-6</strain>
    </source>
</reference>
<name>A0A061FFE7_THECC</name>
<dbReference type="Gramene" id="EOY13159">
    <property type="protein sequence ID" value="EOY13159"/>
    <property type="gene ID" value="TCM_031684"/>
</dbReference>
<evidence type="ECO:0000313" key="1">
    <source>
        <dbReference type="EMBL" id="EOY13159.1"/>
    </source>
</evidence>
<accession>A0A061FFE7</accession>
<proteinExistence type="predicted"/>
<gene>
    <name evidence="1" type="ORF">TCM_031684</name>
</gene>
<dbReference type="AlphaFoldDB" id="A0A061FFE7"/>
<dbReference type="HOGENOM" id="CLU_1573463_0_0_1"/>
<organism evidence="1 2">
    <name type="scientific">Theobroma cacao</name>
    <name type="common">Cacao</name>
    <name type="synonym">Cocoa</name>
    <dbReference type="NCBI Taxonomy" id="3641"/>
    <lineage>
        <taxon>Eukaryota</taxon>
        <taxon>Viridiplantae</taxon>
        <taxon>Streptophyta</taxon>
        <taxon>Embryophyta</taxon>
        <taxon>Tracheophyta</taxon>
        <taxon>Spermatophyta</taxon>
        <taxon>Magnoliopsida</taxon>
        <taxon>eudicotyledons</taxon>
        <taxon>Gunneridae</taxon>
        <taxon>Pentapetalae</taxon>
        <taxon>rosids</taxon>
        <taxon>malvids</taxon>
        <taxon>Malvales</taxon>
        <taxon>Malvaceae</taxon>
        <taxon>Byttnerioideae</taxon>
        <taxon>Theobroma</taxon>
    </lineage>
</organism>
<protein>
    <submittedName>
        <fullName evidence="1">Uncharacterized protein</fullName>
    </submittedName>
</protein>